<dbReference type="InterPro" id="IPR005119">
    <property type="entry name" value="LysR_subst-bd"/>
</dbReference>
<dbReference type="PRINTS" id="PR00039">
    <property type="entry name" value="HTHLYSR"/>
</dbReference>
<gene>
    <name evidence="6" type="ORF">FCL40_00650</name>
</gene>
<keyword evidence="2" id="KW-0805">Transcription regulation</keyword>
<dbReference type="Proteomes" id="UP000305674">
    <property type="component" value="Unassembled WGS sequence"/>
</dbReference>
<protein>
    <submittedName>
        <fullName evidence="6">LysR family transcriptional regulator ArgP</fullName>
    </submittedName>
</protein>
<evidence type="ECO:0000256" key="1">
    <source>
        <dbReference type="ARBA" id="ARBA00009437"/>
    </source>
</evidence>
<feature type="domain" description="HTH lysR-type" evidence="5">
    <location>
        <begin position="2"/>
        <end position="58"/>
    </location>
</feature>
<proteinExistence type="inferred from homology"/>
<dbReference type="InterPro" id="IPR000847">
    <property type="entry name" value="LysR_HTH_N"/>
</dbReference>
<accession>A0A4U1BLW2</accession>
<dbReference type="NCBIfam" id="NF002964">
    <property type="entry name" value="PRK03635.1"/>
    <property type="match status" value="1"/>
</dbReference>
<dbReference type="SUPFAM" id="SSF46785">
    <property type="entry name" value="Winged helix' DNA-binding domain"/>
    <property type="match status" value="1"/>
</dbReference>
<evidence type="ECO:0000259" key="5">
    <source>
        <dbReference type="PROSITE" id="PS50931"/>
    </source>
</evidence>
<sequence>MLDYKLLEAMAAVARLGSFDRAAKELGLTQSAVSQRVKLLEQRLGQPLLVRAHPIRPTQAGLALMRHQQQVAMMESTLAASLTEEQDDSHTPVRLAVNADSLATWLPAALARLYRDHGVLSQLTVEDEELTLERLRRGEVAGCISAHTRAVQGCRAHRIGALRYRLMATPAFADRHFTGGITEATLIGCPTLTYGRDDELLNRFFARHYPQVTGRPPHHQLPSSQGFVDAVLQHMGYALLPELQVSEALSRGKLRLLCDDHIDVPLFWHSWRLQSPVMEMVGQVLSAEGKQRLIQ</sequence>
<dbReference type="Gene3D" id="3.40.190.290">
    <property type="match status" value="1"/>
</dbReference>
<dbReference type="PANTHER" id="PTHR30579">
    <property type="entry name" value="TRANSCRIPTIONAL REGULATOR"/>
    <property type="match status" value="1"/>
</dbReference>
<dbReference type="InterPro" id="IPR050176">
    <property type="entry name" value="LTTR"/>
</dbReference>
<dbReference type="InterPro" id="IPR036390">
    <property type="entry name" value="WH_DNA-bd_sf"/>
</dbReference>
<dbReference type="NCBIfam" id="NF009888">
    <property type="entry name" value="PRK13348.1"/>
    <property type="match status" value="1"/>
</dbReference>
<dbReference type="PROSITE" id="PS50931">
    <property type="entry name" value="HTH_LYSR"/>
    <property type="match status" value="1"/>
</dbReference>
<dbReference type="SUPFAM" id="SSF53850">
    <property type="entry name" value="Periplasmic binding protein-like II"/>
    <property type="match status" value="1"/>
</dbReference>
<keyword evidence="4" id="KW-0804">Transcription</keyword>
<comment type="caution">
    <text evidence="6">The sequence shown here is derived from an EMBL/GenBank/DDBJ whole genome shotgun (WGS) entry which is preliminary data.</text>
</comment>
<dbReference type="InterPro" id="IPR017685">
    <property type="entry name" value="ArgP"/>
</dbReference>
<dbReference type="Pfam" id="PF03466">
    <property type="entry name" value="LysR_substrate"/>
    <property type="match status" value="1"/>
</dbReference>
<dbReference type="OrthoDB" id="3252676at2"/>
<organism evidence="6 7">
    <name type="scientific">Ferrimonas sediminicola</name>
    <dbReference type="NCBI Taxonomy" id="2569538"/>
    <lineage>
        <taxon>Bacteria</taxon>
        <taxon>Pseudomonadati</taxon>
        <taxon>Pseudomonadota</taxon>
        <taxon>Gammaproteobacteria</taxon>
        <taxon>Alteromonadales</taxon>
        <taxon>Ferrimonadaceae</taxon>
        <taxon>Ferrimonas</taxon>
    </lineage>
</organism>
<dbReference type="AlphaFoldDB" id="A0A4U1BLW2"/>
<name>A0A4U1BLW2_9GAMM</name>
<dbReference type="RefSeq" id="WP_136850332.1">
    <property type="nucleotide sequence ID" value="NZ_SWCI01000001.1"/>
</dbReference>
<reference evidence="6 7" key="1">
    <citation type="submission" date="2019-04" db="EMBL/GenBank/DDBJ databases">
        <authorList>
            <person name="Hwang J.C."/>
        </authorList>
    </citation>
    <scope>NUCLEOTIDE SEQUENCE [LARGE SCALE GENOMIC DNA]</scope>
    <source>
        <strain evidence="6 7">IMCC35001</strain>
    </source>
</reference>
<dbReference type="PANTHER" id="PTHR30579:SF2">
    <property type="entry name" value="HTH-TYPE TRANSCRIPTIONAL REGULATOR ARGP"/>
    <property type="match status" value="1"/>
</dbReference>
<comment type="similarity">
    <text evidence="1">Belongs to the LysR transcriptional regulatory family.</text>
</comment>
<dbReference type="EMBL" id="SWCI01000001">
    <property type="protein sequence ID" value="TKB51098.1"/>
    <property type="molecule type" value="Genomic_DNA"/>
</dbReference>
<keyword evidence="3" id="KW-0238">DNA-binding</keyword>
<dbReference type="GO" id="GO:0003677">
    <property type="term" value="F:DNA binding"/>
    <property type="evidence" value="ECO:0007669"/>
    <property type="project" value="UniProtKB-KW"/>
</dbReference>
<evidence type="ECO:0000256" key="2">
    <source>
        <dbReference type="ARBA" id="ARBA00023015"/>
    </source>
</evidence>
<evidence type="ECO:0000256" key="4">
    <source>
        <dbReference type="ARBA" id="ARBA00023163"/>
    </source>
</evidence>
<evidence type="ECO:0000313" key="6">
    <source>
        <dbReference type="EMBL" id="TKB51098.1"/>
    </source>
</evidence>
<dbReference type="Gene3D" id="1.10.10.10">
    <property type="entry name" value="Winged helix-like DNA-binding domain superfamily/Winged helix DNA-binding domain"/>
    <property type="match status" value="1"/>
</dbReference>
<dbReference type="NCBIfam" id="TIGR03298">
    <property type="entry name" value="argP"/>
    <property type="match status" value="1"/>
</dbReference>
<dbReference type="GO" id="GO:0003700">
    <property type="term" value="F:DNA-binding transcription factor activity"/>
    <property type="evidence" value="ECO:0007669"/>
    <property type="project" value="InterPro"/>
</dbReference>
<dbReference type="Pfam" id="PF00126">
    <property type="entry name" value="HTH_1"/>
    <property type="match status" value="1"/>
</dbReference>
<evidence type="ECO:0000256" key="3">
    <source>
        <dbReference type="ARBA" id="ARBA00023125"/>
    </source>
</evidence>
<keyword evidence="7" id="KW-1185">Reference proteome</keyword>
<dbReference type="InterPro" id="IPR036388">
    <property type="entry name" value="WH-like_DNA-bd_sf"/>
</dbReference>
<evidence type="ECO:0000313" key="7">
    <source>
        <dbReference type="Proteomes" id="UP000305674"/>
    </source>
</evidence>